<feature type="compositionally biased region" description="Polar residues" evidence="1">
    <location>
        <begin position="1"/>
        <end position="26"/>
    </location>
</feature>
<evidence type="ECO:0000313" key="2">
    <source>
        <dbReference type="EMBL" id="CAD7235241.1"/>
    </source>
</evidence>
<feature type="compositionally biased region" description="Basic and acidic residues" evidence="1">
    <location>
        <begin position="124"/>
        <end position="134"/>
    </location>
</feature>
<feature type="region of interest" description="Disordered" evidence="1">
    <location>
        <begin position="1"/>
        <end position="27"/>
    </location>
</feature>
<proteinExistence type="predicted"/>
<dbReference type="AlphaFoldDB" id="A0A7R8WNR7"/>
<feature type="compositionally biased region" description="Basic and acidic residues" evidence="1">
    <location>
        <begin position="74"/>
        <end position="86"/>
    </location>
</feature>
<feature type="region of interest" description="Disordered" evidence="1">
    <location>
        <begin position="147"/>
        <end position="193"/>
    </location>
</feature>
<organism evidence="2">
    <name type="scientific">Cyprideis torosa</name>
    <dbReference type="NCBI Taxonomy" id="163714"/>
    <lineage>
        <taxon>Eukaryota</taxon>
        <taxon>Metazoa</taxon>
        <taxon>Ecdysozoa</taxon>
        <taxon>Arthropoda</taxon>
        <taxon>Crustacea</taxon>
        <taxon>Oligostraca</taxon>
        <taxon>Ostracoda</taxon>
        <taxon>Podocopa</taxon>
        <taxon>Podocopida</taxon>
        <taxon>Cytherocopina</taxon>
        <taxon>Cytheroidea</taxon>
        <taxon>Cytherideidae</taxon>
        <taxon>Cyprideis</taxon>
    </lineage>
</organism>
<reference evidence="2" key="1">
    <citation type="submission" date="2020-11" db="EMBL/GenBank/DDBJ databases">
        <authorList>
            <person name="Tran Van P."/>
        </authorList>
    </citation>
    <scope>NUCLEOTIDE SEQUENCE</scope>
</reference>
<feature type="non-terminal residue" evidence="2">
    <location>
        <position position="1"/>
    </location>
</feature>
<sequence>RLPTSSTGPLPTVVSPSATPLRSLSSGDGRAAVAWLGHMAASLKQGRPRGGGRSAASPCAEEAGAPPLLPPPSRRPDKEEAHRETPSRPSSMGLGGGVVYHQQTPPPNASPFAPPSMSPTPSSRPEDLARKTADLKSYFMSHLVSHSPLLPPTSTHHHYAPPTSEGGLHLGSSHQGQLGEERRTFTGEEFDLE</sequence>
<feature type="region of interest" description="Disordered" evidence="1">
    <location>
        <begin position="44"/>
        <end position="134"/>
    </location>
</feature>
<protein>
    <submittedName>
        <fullName evidence="2">Uncharacterized protein</fullName>
    </submittedName>
</protein>
<accession>A0A7R8WNR7</accession>
<feature type="compositionally biased region" description="Pro residues" evidence="1">
    <location>
        <begin position="104"/>
        <end position="118"/>
    </location>
</feature>
<gene>
    <name evidence="2" type="ORF">CTOB1V02_LOCUS13057</name>
</gene>
<dbReference type="EMBL" id="OB671854">
    <property type="protein sequence ID" value="CAD7235241.1"/>
    <property type="molecule type" value="Genomic_DNA"/>
</dbReference>
<evidence type="ECO:0000256" key="1">
    <source>
        <dbReference type="SAM" id="MobiDB-lite"/>
    </source>
</evidence>
<name>A0A7R8WNR7_9CRUS</name>